<reference evidence="14" key="1">
    <citation type="submission" date="2025-08" db="UniProtKB">
        <authorList>
            <consortium name="Ensembl"/>
        </authorList>
    </citation>
    <scope>IDENTIFICATION</scope>
</reference>
<dbReference type="SUPFAM" id="SSF57667">
    <property type="entry name" value="beta-beta-alpha zinc fingers"/>
    <property type="match status" value="3"/>
</dbReference>
<organism evidence="14 15">
    <name type="scientific">Accipiter nisus</name>
    <name type="common">Eurasian sparrowhawk</name>
    <dbReference type="NCBI Taxonomy" id="211598"/>
    <lineage>
        <taxon>Eukaryota</taxon>
        <taxon>Metazoa</taxon>
        <taxon>Chordata</taxon>
        <taxon>Craniata</taxon>
        <taxon>Vertebrata</taxon>
        <taxon>Euteleostomi</taxon>
        <taxon>Archelosauria</taxon>
        <taxon>Archosauria</taxon>
        <taxon>Dinosauria</taxon>
        <taxon>Saurischia</taxon>
        <taxon>Theropoda</taxon>
        <taxon>Coelurosauria</taxon>
        <taxon>Aves</taxon>
        <taxon>Neognathae</taxon>
        <taxon>Neoaves</taxon>
        <taxon>Telluraves</taxon>
        <taxon>Accipitrimorphae</taxon>
        <taxon>Accipitriformes</taxon>
        <taxon>Accipitridae</taxon>
        <taxon>Accipitrinae</taxon>
        <taxon>Accipiter</taxon>
    </lineage>
</organism>
<feature type="domain" description="C2H2-type" evidence="13">
    <location>
        <begin position="117"/>
        <end position="144"/>
    </location>
</feature>
<evidence type="ECO:0000256" key="9">
    <source>
        <dbReference type="ARBA" id="ARBA00023163"/>
    </source>
</evidence>
<dbReference type="FunFam" id="3.30.160.60:FF:000862">
    <property type="entry name" value="zinc finger protein 697"/>
    <property type="match status" value="1"/>
</dbReference>
<evidence type="ECO:0000313" key="14">
    <source>
        <dbReference type="Ensembl" id="ENSANIP00000010692.1"/>
    </source>
</evidence>
<keyword evidence="3" id="KW-0479">Metal-binding</keyword>
<evidence type="ECO:0000256" key="3">
    <source>
        <dbReference type="ARBA" id="ARBA00022723"/>
    </source>
</evidence>
<dbReference type="GO" id="GO:0000981">
    <property type="term" value="F:DNA-binding transcription factor activity, RNA polymerase II-specific"/>
    <property type="evidence" value="ECO:0007669"/>
    <property type="project" value="TreeGrafter"/>
</dbReference>
<keyword evidence="15" id="KW-1185">Reference proteome</keyword>
<feature type="region of interest" description="Disordered" evidence="12">
    <location>
        <begin position="180"/>
        <end position="272"/>
    </location>
</feature>
<dbReference type="InterPro" id="IPR036236">
    <property type="entry name" value="Znf_C2H2_sf"/>
</dbReference>
<dbReference type="GO" id="GO:0000978">
    <property type="term" value="F:RNA polymerase II cis-regulatory region sequence-specific DNA binding"/>
    <property type="evidence" value="ECO:0007669"/>
    <property type="project" value="TreeGrafter"/>
</dbReference>
<evidence type="ECO:0000313" key="15">
    <source>
        <dbReference type="Proteomes" id="UP000694541"/>
    </source>
</evidence>
<feature type="region of interest" description="Disordered" evidence="12">
    <location>
        <begin position="1"/>
        <end position="22"/>
    </location>
</feature>
<keyword evidence="4" id="KW-0677">Repeat</keyword>
<evidence type="ECO:0000256" key="8">
    <source>
        <dbReference type="ARBA" id="ARBA00023125"/>
    </source>
</evidence>
<dbReference type="InterPro" id="IPR013087">
    <property type="entry name" value="Znf_C2H2_type"/>
</dbReference>
<keyword evidence="5 11" id="KW-0863">Zinc-finger</keyword>
<keyword evidence="7" id="KW-0805">Transcription regulation</keyword>
<evidence type="ECO:0000256" key="4">
    <source>
        <dbReference type="ARBA" id="ARBA00022737"/>
    </source>
</evidence>
<dbReference type="FunFam" id="3.30.160.60:FF:000710">
    <property type="entry name" value="Zinc finger protein 768"/>
    <property type="match status" value="2"/>
</dbReference>
<dbReference type="AlphaFoldDB" id="A0A8B9MMZ7"/>
<dbReference type="FunFam" id="3.30.160.60:FF:002343">
    <property type="entry name" value="Zinc finger protein 33A"/>
    <property type="match status" value="1"/>
</dbReference>
<feature type="domain" description="C2H2-type" evidence="13">
    <location>
        <begin position="33"/>
        <end position="60"/>
    </location>
</feature>
<evidence type="ECO:0000256" key="2">
    <source>
        <dbReference type="ARBA" id="ARBA00006991"/>
    </source>
</evidence>
<evidence type="ECO:0000256" key="7">
    <source>
        <dbReference type="ARBA" id="ARBA00023015"/>
    </source>
</evidence>
<dbReference type="PROSITE" id="PS00028">
    <property type="entry name" value="ZINC_FINGER_C2H2_1"/>
    <property type="match status" value="5"/>
</dbReference>
<dbReference type="GO" id="GO:0005634">
    <property type="term" value="C:nucleus"/>
    <property type="evidence" value="ECO:0007669"/>
    <property type="project" value="UniProtKB-SubCell"/>
</dbReference>
<evidence type="ECO:0000259" key="13">
    <source>
        <dbReference type="PROSITE" id="PS50157"/>
    </source>
</evidence>
<feature type="domain" description="C2H2-type" evidence="13">
    <location>
        <begin position="89"/>
        <end position="116"/>
    </location>
</feature>
<dbReference type="Ensembl" id="ENSANIT00000011065.1">
    <property type="protein sequence ID" value="ENSANIP00000010692.1"/>
    <property type="gene ID" value="ENSANIG00000007236.1"/>
</dbReference>
<dbReference type="PANTHER" id="PTHR23235:SF178">
    <property type="entry name" value="C2H2-TYPE DOMAIN-CONTAINING PROTEIN-RELATED"/>
    <property type="match status" value="1"/>
</dbReference>
<proteinExistence type="inferred from homology"/>
<dbReference type="PROSITE" id="PS50157">
    <property type="entry name" value="ZINC_FINGER_C2H2_2"/>
    <property type="match status" value="5"/>
</dbReference>
<keyword evidence="6" id="KW-0862">Zinc</keyword>
<feature type="domain" description="C2H2-type" evidence="13">
    <location>
        <begin position="158"/>
        <end position="185"/>
    </location>
</feature>
<evidence type="ECO:0000256" key="10">
    <source>
        <dbReference type="ARBA" id="ARBA00023242"/>
    </source>
</evidence>
<sequence length="272" mass="29609">GRSVLVAGGGLPAGEGEPQSCGGCGTPAPPRPFACAQCGKGFGKKAHLTRHLRVHTGERPFPCSQCGRCFRQKIHLRSHQKTHTGERPFPCPECGRRFRKKTHLVRHQRTHTGERPFPCARCGRCFAHKQHLLRHQQLHAEPAPGDGDAGVPAEQKPFPCPECGKSFSWKKNLASHRRLHREGRPFASPGRARVLGTLPPGRGPSLGARRRLLPADTSPARGHSARQGPPAAGQLRRRSPAARGAESGFQGSGRRRGQWKNLGSEVVLKTSE</sequence>
<dbReference type="Gene3D" id="3.30.160.60">
    <property type="entry name" value="Classic Zinc Finger"/>
    <property type="match status" value="5"/>
</dbReference>
<evidence type="ECO:0000256" key="1">
    <source>
        <dbReference type="ARBA" id="ARBA00004123"/>
    </source>
</evidence>
<evidence type="ECO:0000256" key="6">
    <source>
        <dbReference type="ARBA" id="ARBA00022833"/>
    </source>
</evidence>
<name>A0A8B9MMZ7_9AVES</name>
<evidence type="ECO:0000256" key="11">
    <source>
        <dbReference type="PROSITE-ProRule" id="PRU00042"/>
    </source>
</evidence>
<evidence type="ECO:0000256" key="5">
    <source>
        <dbReference type="ARBA" id="ARBA00022771"/>
    </source>
</evidence>
<dbReference type="GO" id="GO:0008270">
    <property type="term" value="F:zinc ion binding"/>
    <property type="evidence" value="ECO:0007669"/>
    <property type="project" value="UniProtKB-KW"/>
</dbReference>
<dbReference type="Pfam" id="PF00096">
    <property type="entry name" value="zf-C2H2"/>
    <property type="match status" value="5"/>
</dbReference>
<feature type="domain" description="C2H2-type" evidence="13">
    <location>
        <begin position="61"/>
        <end position="88"/>
    </location>
</feature>
<dbReference type="PANTHER" id="PTHR23235">
    <property type="entry name" value="KRUEPPEL-LIKE TRANSCRIPTION FACTOR"/>
    <property type="match status" value="1"/>
</dbReference>
<dbReference type="SMART" id="SM00355">
    <property type="entry name" value="ZnF_C2H2"/>
    <property type="match status" value="5"/>
</dbReference>
<dbReference type="FunFam" id="3.30.160.60:FF:000214">
    <property type="entry name" value="replication initiator 1 isoform X1"/>
    <property type="match status" value="1"/>
</dbReference>
<protein>
    <recommendedName>
        <fullName evidence="13">C2H2-type domain-containing protein</fullName>
    </recommendedName>
</protein>
<keyword evidence="9" id="KW-0804">Transcription</keyword>
<keyword evidence="8" id="KW-0238">DNA-binding</keyword>
<comment type="subcellular location">
    <subcellularLocation>
        <location evidence="1">Nucleus</location>
    </subcellularLocation>
</comment>
<keyword evidence="10" id="KW-0539">Nucleus</keyword>
<accession>A0A8B9MMZ7</accession>
<dbReference type="Proteomes" id="UP000694541">
    <property type="component" value="Unplaced"/>
</dbReference>
<comment type="similarity">
    <text evidence="2">Belongs to the krueppel C2H2-type zinc-finger protein family.</text>
</comment>
<evidence type="ECO:0000256" key="12">
    <source>
        <dbReference type="SAM" id="MobiDB-lite"/>
    </source>
</evidence>
<reference evidence="14" key="2">
    <citation type="submission" date="2025-09" db="UniProtKB">
        <authorList>
            <consortium name="Ensembl"/>
        </authorList>
    </citation>
    <scope>IDENTIFICATION</scope>
</reference>